<reference evidence="2 3" key="1">
    <citation type="submission" date="2019-05" db="EMBL/GenBank/DDBJ databases">
        <authorList>
            <person name="Zhang J.-Y."/>
            <person name="Feg X."/>
            <person name="Du Z.-J."/>
        </authorList>
    </citation>
    <scope>NUCLEOTIDE SEQUENCE [LARGE SCALE GENOMIC DNA]</scope>
    <source>
        <strain evidence="2 3">RZ26</strain>
    </source>
</reference>
<dbReference type="AlphaFoldDB" id="A0A5S3PSB8"/>
<dbReference type="EMBL" id="VATY01000001">
    <property type="protein sequence ID" value="TMM57889.1"/>
    <property type="molecule type" value="Genomic_DNA"/>
</dbReference>
<dbReference type="Pfam" id="PF24390">
    <property type="entry name" value="PRTase-CE"/>
    <property type="match status" value="1"/>
</dbReference>
<proteinExistence type="predicted"/>
<evidence type="ECO:0000313" key="2">
    <source>
        <dbReference type="EMBL" id="TMM57889.1"/>
    </source>
</evidence>
<gene>
    <name evidence="2" type="ORF">FEE95_00200</name>
</gene>
<organism evidence="2 3">
    <name type="scientific">Maribacter algarum</name>
    <name type="common">ex Zhang et al. 2020</name>
    <dbReference type="NCBI Taxonomy" id="2578118"/>
    <lineage>
        <taxon>Bacteria</taxon>
        <taxon>Pseudomonadati</taxon>
        <taxon>Bacteroidota</taxon>
        <taxon>Flavobacteriia</taxon>
        <taxon>Flavobacteriales</taxon>
        <taxon>Flavobacteriaceae</taxon>
        <taxon>Maribacter</taxon>
    </lineage>
</organism>
<protein>
    <recommendedName>
        <fullName evidence="1">PRTase-CE domain-containing protein</fullName>
    </recommendedName>
</protein>
<keyword evidence="3" id="KW-1185">Reference proteome</keyword>
<dbReference type="InterPro" id="IPR056920">
    <property type="entry name" value="PRTase-CE"/>
</dbReference>
<name>A0A5S3PSB8_9FLAO</name>
<dbReference type="RefSeq" id="WP_138655821.1">
    <property type="nucleotide sequence ID" value="NZ_VATY01000001.1"/>
</dbReference>
<feature type="domain" description="PRTase-CE" evidence="1">
    <location>
        <begin position="36"/>
        <end position="308"/>
    </location>
</feature>
<evidence type="ECO:0000313" key="3">
    <source>
        <dbReference type="Proteomes" id="UP000310314"/>
    </source>
</evidence>
<dbReference type="Proteomes" id="UP000310314">
    <property type="component" value="Unassembled WGS sequence"/>
</dbReference>
<sequence>MNKAEKILKNLDLIEYLVENFKTYYTKDISVEKIITFLYQFKGAEEVGFVLKLLSTIRFLSQEKILHLLLTIVSECKEEIDNKNSKFLISSLGQGQDSASIFTYDLGKELFDSEQDSLDSLCTVTNLGIYLQQKKPSFLIFFDDNITSGIQLKQFFTELLEETDKPEIIRFPLSEVQIDQLKKCKIFLCFAIQLAQECEDIICEIENKYQLNIELKAGVKDFTNYLDYSSPIVTSIEESKKIKKMVSRISRSLYMDKKWGKHKVYERLYGFGNLGKLTVFEHNIPKSLIPIFWKTGIYKDKRWLPLFPERSEYKKLDDFHFDQIRKSIDSLKKELIDNNPSLSRKEELIKEKIDDTDFWSIQESGNSIILKSNNLCCAILQMRPLTEIERSSSNEYQITSISDLKKGVYNFKKNVNSKFQSILDLERRNRFSQYMYFLKGEGIVSHSISSKFIDDSDLRGDYTLFIFYTVNERDEMTPLYSARSFADEIDISNEISVTERIKKPESFEESLLTKQMQNVSNLKDGLDMENTFVMDRLAGRSSYGFNYIKYLIFRLVYSYNLKSGRTTIVGLARKSPYERLLCQYLNLGFVLKGLTYYNIGTTEKIPHWVIYSDLNSIGERSRQQRSNNIVIEPRRIR</sequence>
<comment type="caution">
    <text evidence="2">The sequence shown here is derived from an EMBL/GenBank/DDBJ whole genome shotgun (WGS) entry which is preliminary data.</text>
</comment>
<evidence type="ECO:0000259" key="1">
    <source>
        <dbReference type="Pfam" id="PF24390"/>
    </source>
</evidence>
<accession>A0A5S3PSB8</accession>